<dbReference type="PANTHER" id="PTHR33074">
    <property type="entry name" value="EXPRESSED PROTEIN-RELATED"/>
    <property type="match status" value="1"/>
</dbReference>
<reference evidence="2" key="1">
    <citation type="journal article" date="2012" name="Nat. Biotechnol.">
        <title>Reference genome sequence of the model plant Setaria.</title>
        <authorList>
            <person name="Bennetzen J.L."/>
            <person name="Schmutz J."/>
            <person name="Wang H."/>
            <person name="Percifield R."/>
            <person name="Hawkins J."/>
            <person name="Pontaroli A.C."/>
            <person name="Estep M."/>
            <person name="Feng L."/>
            <person name="Vaughn J.N."/>
            <person name="Grimwood J."/>
            <person name="Jenkins J."/>
            <person name="Barry K."/>
            <person name="Lindquist E."/>
            <person name="Hellsten U."/>
            <person name="Deshpande S."/>
            <person name="Wang X."/>
            <person name="Wu X."/>
            <person name="Mitros T."/>
            <person name="Triplett J."/>
            <person name="Yang X."/>
            <person name="Ye C.Y."/>
            <person name="Mauro-Herrera M."/>
            <person name="Wang L."/>
            <person name="Li P."/>
            <person name="Sharma M."/>
            <person name="Sharma R."/>
            <person name="Ronald P.C."/>
            <person name="Panaud O."/>
            <person name="Kellogg E.A."/>
            <person name="Brutnell T.P."/>
            <person name="Doust A.N."/>
            <person name="Tuskan G.A."/>
            <person name="Rokhsar D."/>
            <person name="Devos K.M."/>
        </authorList>
    </citation>
    <scope>NUCLEOTIDE SEQUENCE [LARGE SCALE GENOMIC DNA]</scope>
    <source>
        <strain evidence="2">Yugu1</strain>
    </source>
</reference>
<accession>A0A368QQ60</accession>
<dbReference type="PANTHER" id="PTHR33074:SF127">
    <property type="entry name" value="OS04G0388000 PROTEIN"/>
    <property type="match status" value="1"/>
</dbReference>
<dbReference type="InterPro" id="IPR011676">
    <property type="entry name" value="DUF1618"/>
</dbReference>
<name>A0A368QQ60_SETIT</name>
<dbReference type="Pfam" id="PF07762">
    <property type="entry name" value="DUF1618"/>
    <property type="match status" value="1"/>
</dbReference>
<dbReference type="STRING" id="4555.A0A368QQ60"/>
<sequence>MADPATSTSGRSGFPDWVLLDTVAHMGRRRDNATAAVTATSAGYPIELPPLMPVNVNRLGVDSDGFVPCLDRVRDVTFRNGWFRFIEIGFPQLDARSELNFRWTVAMFKRMIHSDNWEACGTADSAELSPADSCLPDLFPAIWKSEDRKLSLNNVISSFPTLDLYNEDTVYVMAKMTGTDPSGWVLAVNTENKKLEKISSFSKERLHFSRIYLQCDFTNHISKVPGTHLTKDLDRCTISVVGLCQGKD</sequence>
<evidence type="ECO:0000313" key="2">
    <source>
        <dbReference type="EMBL" id="RCV19400.1"/>
    </source>
</evidence>
<dbReference type="OrthoDB" id="609077at2759"/>
<organism evidence="2">
    <name type="scientific">Setaria italica</name>
    <name type="common">Foxtail millet</name>
    <name type="synonym">Panicum italicum</name>
    <dbReference type="NCBI Taxonomy" id="4555"/>
    <lineage>
        <taxon>Eukaryota</taxon>
        <taxon>Viridiplantae</taxon>
        <taxon>Streptophyta</taxon>
        <taxon>Embryophyta</taxon>
        <taxon>Tracheophyta</taxon>
        <taxon>Spermatophyta</taxon>
        <taxon>Magnoliopsida</taxon>
        <taxon>Liliopsida</taxon>
        <taxon>Poales</taxon>
        <taxon>Poaceae</taxon>
        <taxon>PACMAD clade</taxon>
        <taxon>Panicoideae</taxon>
        <taxon>Panicodae</taxon>
        <taxon>Paniceae</taxon>
        <taxon>Cenchrinae</taxon>
        <taxon>Setaria</taxon>
    </lineage>
</organism>
<feature type="domain" description="DUF1618" evidence="1">
    <location>
        <begin position="46"/>
        <end position="171"/>
    </location>
</feature>
<reference evidence="2" key="2">
    <citation type="submission" date="2015-07" db="EMBL/GenBank/DDBJ databases">
        <authorList>
            <person name="Noorani M."/>
        </authorList>
    </citation>
    <scope>NUCLEOTIDE SEQUENCE</scope>
    <source>
        <strain evidence="2">Yugu1</strain>
    </source>
</reference>
<dbReference type="AlphaFoldDB" id="A0A368QQ60"/>
<protein>
    <recommendedName>
        <fullName evidence="1">DUF1618 domain-containing protein</fullName>
    </recommendedName>
</protein>
<evidence type="ECO:0000259" key="1">
    <source>
        <dbReference type="Pfam" id="PF07762"/>
    </source>
</evidence>
<proteinExistence type="predicted"/>
<gene>
    <name evidence="2" type="ORF">SETIT_3G381100v2</name>
</gene>
<dbReference type="EMBL" id="CM003530">
    <property type="protein sequence ID" value="RCV19400.1"/>
    <property type="molecule type" value="Genomic_DNA"/>
</dbReference>